<evidence type="ECO:0000313" key="1">
    <source>
        <dbReference type="EMBL" id="KAH7903865.1"/>
    </source>
</evidence>
<gene>
    <name evidence="1" type="ORF">BJ138DRAFT_979955</name>
</gene>
<evidence type="ECO:0000313" key="2">
    <source>
        <dbReference type="Proteomes" id="UP000790377"/>
    </source>
</evidence>
<accession>A0ACB7ZRN8</accession>
<dbReference type="Proteomes" id="UP000790377">
    <property type="component" value="Unassembled WGS sequence"/>
</dbReference>
<feature type="non-terminal residue" evidence="1">
    <location>
        <position position="1"/>
    </location>
</feature>
<name>A0ACB7ZRN8_9AGAM</name>
<feature type="non-terminal residue" evidence="1">
    <location>
        <position position="192"/>
    </location>
</feature>
<proteinExistence type="predicted"/>
<keyword evidence="2" id="KW-1185">Reference proteome</keyword>
<organism evidence="1 2">
    <name type="scientific">Hygrophoropsis aurantiaca</name>
    <dbReference type="NCBI Taxonomy" id="72124"/>
    <lineage>
        <taxon>Eukaryota</taxon>
        <taxon>Fungi</taxon>
        <taxon>Dikarya</taxon>
        <taxon>Basidiomycota</taxon>
        <taxon>Agaricomycotina</taxon>
        <taxon>Agaricomycetes</taxon>
        <taxon>Agaricomycetidae</taxon>
        <taxon>Boletales</taxon>
        <taxon>Coniophorineae</taxon>
        <taxon>Hygrophoropsidaceae</taxon>
        <taxon>Hygrophoropsis</taxon>
    </lineage>
</organism>
<protein>
    <submittedName>
        <fullName evidence="1">Uncharacterized protein</fullName>
    </submittedName>
</protein>
<reference evidence="1" key="1">
    <citation type="journal article" date="2021" name="New Phytol.">
        <title>Evolutionary innovations through gain and loss of genes in the ectomycorrhizal Boletales.</title>
        <authorList>
            <person name="Wu G."/>
            <person name="Miyauchi S."/>
            <person name="Morin E."/>
            <person name="Kuo A."/>
            <person name="Drula E."/>
            <person name="Varga T."/>
            <person name="Kohler A."/>
            <person name="Feng B."/>
            <person name="Cao Y."/>
            <person name="Lipzen A."/>
            <person name="Daum C."/>
            <person name="Hundley H."/>
            <person name="Pangilinan J."/>
            <person name="Johnson J."/>
            <person name="Barry K."/>
            <person name="LaButti K."/>
            <person name="Ng V."/>
            <person name="Ahrendt S."/>
            <person name="Min B."/>
            <person name="Choi I.G."/>
            <person name="Park H."/>
            <person name="Plett J.M."/>
            <person name="Magnuson J."/>
            <person name="Spatafora J.W."/>
            <person name="Nagy L.G."/>
            <person name="Henrissat B."/>
            <person name="Grigoriev I.V."/>
            <person name="Yang Z.L."/>
            <person name="Xu J."/>
            <person name="Martin F.M."/>
        </authorList>
    </citation>
    <scope>NUCLEOTIDE SEQUENCE</scope>
    <source>
        <strain evidence="1">ATCC 28755</strain>
    </source>
</reference>
<comment type="caution">
    <text evidence="1">The sequence shown here is derived from an EMBL/GenBank/DDBJ whole genome shotgun (WGS) entry which is preliminary data.</text>
</comment>
<dbReference type="EMBL" id="MU268719">
    <property type="protein sequence ID" value="KAH7903865.1"/>
    <property type="molecule type" value="Genomic_DNA"/>
</dbReference>
<sequence length="192" mass="21304">QMPNETEEALFSVQGVIGDLDLPPLKSRPRGNQARHMRQSVVLTGLGLPAFDDAITTLYGLNTLLGRNVPPGALEKWQPSELQGTRAIEIQNRYFTVKRFGNGLPRVPFDPLCDPDRYLEDSSTPDLYHTEDNEVYYYSSADVGAESMSPSAFRVGDIVEAFLSVITSPVSADRYKMLIVLRTLALIDSTHT</sequence>